<dbReference type="RefSeq" id="WP_187578512.1">
    <property type="nucleotide sequence ID" value="NZ_CP060713.1"/>
</dbReference>
<evidence type="ECO:0000313" key="2">
    <source>
        <dbReference type="EMBL" id="QNN52670.1"/>
    </source>
</evidence>
<feature type="chain" id="PRO_5028870007" evidence="1">
    <location>
        <begin position="40"/>
        <end position="330"/>
    </location>
</feature>
<accession>A0A7G9RAP5</accession>
<keyword evidence="3" id="KW-1185">Reference proteome</keyword>
<feature type="signal peptide" evidence="1">
    <location>
        <begin position="1"/>
        <end position="39"/>
    </location>
</feature>
<reference evidence="2 3" key="1">
    <citation type="submission" date="2020-08" db="EMBL/GenBank/DDBJ databases">
        <title>Genome sequence of Nocardioides mesophilus KACC 16243T.</title>
        <authorList>
            <person name="Hyun D.-W."/>
            <person name="Bae J.-W."/>
        </authorList>
    </citation>
    <scope>NUCLEOTIDE SEQUENCE [LARGE SCALE GENOMIC DNA]</scope>
    <source>
        <strain evidence="2 3">KACC 16243</strain>
    </source>
</reference>
<proteinExistence type="predicted"/>
<dbReference type="EMBL" id="CP060713">
    <property type="protein sequence ID" value="QNN52670.1"/>
    <property type="molecule type" value="Genomic_DNA"/>
</dbReference>
<gene>
    <name evidence="2" type="ORF">H9L09_19865</name>
</gene>
<sequence>MRATRSSKTPRRRRLALVLALLGSLIAAVGGLVVSTASAASPAPVTIVIDGVTSDVQAPTGTPGAAVPYVLVQAGGTIHVRVSFYDVYGAPASFQKDTPLVITSDQGGPTPATVTAPRGMTSVTLDTSLPVAANQVSLTVSVPGKAGRTVTPGTSTADQRFDVVNELRFVDSAPNSSFEQGIGGDDSNCQYATPADPVCGTLILPHGAQSSQVLLSLGVCDTTYAGCGSTSGAVVQALAQLDGLYTDTDPAALLIKCDKTLCAGGAIQDQHLSFSLNGNDALATAEACPAKATLGAGQDACVDYVQSKRDGSGDTLLYLLFTQDMRGSVG</sequence>
<evidence type="ECO:0000256" key="1">
    <source>
        <dbReference type="SAM" id="SignalP"/>
    </source>
</evidence>
<dbReference type="KEGG" id="nmes:H9L09_19865"/>
<dbReference type="AlphaFoldDB" id="A0A7G9RAP5"/>
<dbReference type="Proteomes" id="UP000515947">
    <property type="component" value="Chromosome"/>
</dbReference>
<name>A0A7G9RAP5_9ACTN</name>
<protein>
    <submittedName>
        <fullName evidence="2">Uncharacterized protein</fullName>
    </submittedName>
</protein>
<organism evidence="2 3">
    <name type="scientific">Nocardioides mesophilus</name>
    <dbReference type="NCBI Taxonomy" id="433659"/>
    <lineage>
        <taxon>Bacteria</taxon>
        <taxon>Bacillati</taxon>
        <taxon>Actinomycetota</taxon>
        <taxon>Actinomycetes</taxon>
        <taxon>Propionibacteriales</taxon>
        <taxon>Nocardioidaceae</taxon>
        <taxon>Nocardioides</taxon>
    </lineage>
</organism>
<evidence type="ECO:0000313" key="3">
    <source>
        <dbReference type="Proteomes" id="UP000515947"/>
    </source>
</evidence>
<keyword evidence="1" id="KW-0732">Signal</keyword>